<keyword evidence="5" id="KW-1185">Reference proteome</keyword>
<feature type="transmembrane region" description="Helical" evidence="2">
    <location>
        <begin position="586"/>
        <end position="610"/>
    </location>
</feature>
<evidence type="ECO:0000256" key="1">
    <source>
        <dbReference type="SAM" id="MobiDB-lite"/>
    </source>
</evidence>
<feature type="region of interest" description="Disordered" evidence="1">
    <location>
        <begin position="1"/>
        <end position="29"/>
    </location>
</feature>
<dbReference type="Pfam" id="PF26255">
    <property type="entry name" value="Viral_env_HRPV"/>
    <property type="match status" value="1"/>
</dbReference>
<dbReference type="OrthoDB" id="330460at2157"/>
<evidence type="ECO:0000313" key="4">
    <source>
        <dbReference type="EMBL" id="AEH35953.1"/>
    </source>
</evidence>
<dbReference type="KEGG" id="hxa:Halxa_1320"/>
<sequence length="613" mass="66267">MSAADSPDDAGPQPTLEGGNGDGISRREAMRRVMTAATATAAIGAAGSQAVPQFSPAGRARAIPPAAIVLAPTAGAAVGWALREHEVIGADDPPEGMTPDALHESVYNSAKKRESNNASTFVDNRNIINTGLEHSLYADGKVAAIEALNDEKTEQEVEDAAFKAAEESVTTPMKNLLRSWNESVNELQNLITKVQDHSDLGLDGLIESRHSDTDTVRQARTEKNKQTAEFPNGDTMDVHVVEFNTQSGNEWSPYRNDSIDSDTGDSTLPVVDVYPPSDSNSDKVVYLKEQEWTDLYDEFETVLSDVKSGLQTWVSNVYGEVQSGEIDTSDLLTPREMAEISSDQGVNQGIADLIALNIPVDLEREATIEIEQDNGTVTISGNVALTDDSDGPIEAGETYNPADLSGDVYFTYDVAAGNGEWGQYETGVDGGVVTFTAEPFSDTEYAIKTIAGETATVTADDFSEKTNDSDETVWTVDISDQVETSITEVDTVEMSATTDDTNWETIQLDQSFTVVEITDSDGQQVKSLDFEQSEPQNDENYITQEEWEKMRKRNEELIQKYEESQNDGGWGFPSVGGFSDFSGDQIAGLAIIGVIVMSVVGIATNFIPFVGGK</sequence>
<keyword evidence="2" id="KW-0812">Transmembrane</keyword>
<protein>
    <recommendedName>
        <fullName evidence="3">Envelope protein N-terminal domain-containing protein</fullName>
    </recommendedName>
</protein>
<dbReference type="eggNOG" id="arCOG07782">
    <property type="taxonomic scope" value="Archaea"/>
</dbReference>
<dbReference type="AlphaFoldDB" id="F8DBX7"/>
<accession>F8DBX7</accession>
<evidence type="ECO:0000256" key="2">
    <source>
        <dbReference type="SAM" id="Phobius"/>
    </source>
</evidence>
<dbReference type="RefSeq" id="WP_013878850.1">
    <property type="nucleotide sequence ID" value="NC_015666.1"/>
</dbReference>
<evidence type="ECO:0000259" key="3">
    <source>
        <dbReference type="Pfam" id="PF26255"/>
    </source>
</evidence>
<keyword evidence="2" id="KW-1133">Transmembrane helix</keyword>
<dbReference type="Proteomes" id="UP000006794">
    <property type="component" value="Chromosome"/>
</dbReference>
<dbReference type="InterPro" id="IPR058677">
    <property type="entry name" value="ORF4_N"/>
</dbReference>
<dbReference type="EMBL" id="CP002839">
    <property type="protein sequence ID" value="AEH35953.1"/>
    <property type="molecule type" value="Genomic_DNA"/>
</dbReference>
<feature type="compositionally biased region" description="Basic and acidic residues" evidence="1">
    <location>
        <begin position="211"/>
        <end position="226"/>
    </location>
</feature>
<organism evidence="4 5">
    <name type="scientific">Halopiger xanaduensis (strain DSM 18323 / JCM 14033 / SH-6)</name>
    <dbReference type="NCBI Taxonomy" id="797210"/>
    <lineage>
        <taxon>Archaea</taxon>
        <taxon>Methanobacteriati</taxon>
        <taxon>Methanobacteriota</taxon>
        <taxon>Stenosarchaea group</taxon>
        <taxon>Halobacteria</taxon>
        <taxon>Halobacteriales</taxon>
        <taxon>Natrialbaceae</taxon>
        <taxon>Halopiger</taxon>
    </lineage>
</organism>
<proteinExistence type="predicted"/>
<gene>
    <name evidence="4" type="ordered locus">Halxa_1320</name>
</gene>
<feature type="domain" description="Envelope protein N-terminal" evidence="3">
    <location>
        <begin position="88"/>
        <end position="357"/>
    </location>
</feature>
<keyword evidence="2" id="KW-0472">Membrane</keyword>
<feature type="region of interest" description="Disordered" evidence="1">
    <location>
        <begin position="211"/>
        <end position="232"/>
    </location>
</feature>
<dbReference type="HOGENOM" id="CLU_445247_0_0_2"/>
<dbReference type="PROSITE" id="PS51318">
    <property type="entry name" value="TAT"/>
    <property type="match status" value="1"/>
</dbReference>
<dbReference type="InterPro" id="IPR006311">
    <property type="entry name" value="TAT_signal"/>
</dbReference>
<evidence type="ECO:0000313" key="5">
    <source>
        <dbReference type="Proteomes" id="UP000006794"/>
    </source>
</evidence>
<dbReference type="STRING" id="797210.Halxa_1320"/>
<dbReference type="GeneID" id="10796290"/>
<reference evidence="4 5" key="1">
    <citation type="journal article" date="2012" name="Stand. Genomic Sci.">
        <title>Complete genome sequence of Halopiger xanaduensis type strain (SH-6(T)).</title>
        <authorList>
            <person name="Anderson I."/>
            <person name="Tindall B.J."/>
            <person name="Rohde M."/>
            <person name="Lucas S."/>
            <person name="Han J."/>
            <person name="Lapidus A."/>
            <person name="Cheng J.F."/>
            <person name="Goodwin L."/>
            <person name="Pitluck S."/>
            <person name="Peters L."/>
            <person name="Pati A."/>
            <person name="Mikhailova N."/>
            <person name="Pagani I."/>
            <person name="Teshima H."/>
            <person name="Han C."/>
            <person name="Tapia R."/>
            <person name="Land M."/>
            <person name="Woyke T."/>
            <person name="Klenk H.P."/>
            <person name="Kyrpides N."/>
            <person name="Ivanova N."/>
        </authorList>
    </citation>
    <scope>NUCLEOTIDE SEQUENCE [LARGE SCALE GENOMIC DNA]</scope>
    <source>
        <strain evidence="5">DSM 18323 / JCM 14033 / SH-6</strain>
    </source>
</reference>
<name>F8DBX7_HALXS</name>